<dbReference type="AlphaFoldDB" id="A0A5B7GF98"/>
<reference evidence="1 2" key="1">
    <citation type="submission" date="2019-05" db="EMBL/GenBank/DDBJ databases">
        <title>Another draft genome of Portunus trituberculatus and its Hox gene families provides insights of decapod evolution.</title>
        <authorList>
            <person name="Jeong J.-H."/>
            <person name="Song I."/>
            <person name="Kim S."/>
            <person name="Choi T."/>
            <person name="Kim D."/>
            <person name="Ryu S."/>
            <person name="Kim W."/>
        </authorList>
    </citation>
    <scope>NUCLEOTIDE SEQUENCE [LARGE SCALE GENOMIC DNA]</scope>
    <source>
        <tissue evidence="1">Muscle</tissue>
    </source>
</reference>
<gene>
    <name evidence="1" type="ORF">E2C01_053006</name>
</gene>
<sequence>MITDSVSERITEVIVSGMEVYILHSFSQLKPSIPWFTTAYSRAMQDREVVHKRQGVLITTRGATKGQADLVKVYLPPSDSIQHALLVA</sequence>
<comment type="caution">
    <text evidence="1">The sequence shown here is derived from an EMBL/GenBank/DDBJ whole genome shotgun (WGS) entry which is preliminary data.</text>
</comment>
<proteinExistence type="predicted"/>
<evidence type="ECO:0000313" key="2">
    <source>
        <dbReference type="Proteomes" id="UP000324222"/>
    </source>
</evidence>
<dbReference type="Proteomes" id="UP000324222">
    <property type="component" value="Unassembled WGS sequence"/>
</dbReference>
<accession>A0A5B7GF98</accession>
<organism evidence="1 2">
    <name type="scientific">Portunus trituberculatus</name>
    <name type="common">Swimming crab</name>
    <name type="synonym">Neptunus trituberculatus</name>
    <dbReference type="NCBI Taxonomy" id="210409"/>
    <lineage>
        <taxon>Eukaryota</taxon>
        <taxon>Metazoa</taxon>
        <taxon>Ecdysozoa</taxon>
        <taxon>Arthropoda</taxon>
        <taxon>Crustacea</taxon>
        <taxon>Multicrustacea</taxon>
        <taxon>Malacostraca</taxon>
        <taxon>Eumalacostraca</taxon>
        <taxon>Eucarida</taxon>
        <taxon>Decapoda</taxon>
        <taxon>Pleocyemata</taxon>
        <taxon>Brachyura</taxon>
        <taxon>Eubrachyura</taxon>
        <taxon>Portunoidea</taxon>
        <taxon>Portunidae</taxon>
        <taxon>Portuninae</taxon>
        <taxon>Portunus</taxon>
    </lineage>
</organism>
<protein>
    <submittedName>
        <fullName evidence="1">Uncharacterized protein</fullName>
    </submittedName>
</protein>
<evidence type="ECO:0000313" key="1">
    <source>
        <dbReference type="EMBL" id="MPC58990.1"/>
    </source>
</evidence>
<name>A0A5B7GF98_PORTR</name>
<dbReference type="EMBL" id="VSRR010016163">
    <property type="protein sequence ID" value="MPC58990.1"/>
    <property type="molecule type" value="Genomic_DNA"/>
</dbReference>
<keyword evidence="2" id="KW-1185">Reference proteome</keyword>